<feature type="domain" description="Palmitoyltransferase DHHC" evidence="9">
    <location>
        <begin position="96"/>
        <end position="122"/>
    </location>
</feature>
<reference evidence="11" key="1">
    <citation type="journal article" date="2019" name="Gigascience">
        <title>De novo genome assembly of the endangered Acer yangbiense, a plant species with extremely small populations endemic to Yunnan Province, China.</title>
        <authorList>
            <person name="Yang J."/>
            <person name="Wariss H.M."/>
            <person name="Tao L."/>
            <person name="Zhang R."/>
            <person name="Yun Q."/>
            <person name="Hollingsworth P."/>
            <person name="Dao Z."/>
            <person name="Luo G."/>
            <person name="Guo H."/>
            <person name="Ma Y."/>
            <person name="Sun W."/>
        </authorList>
    </citation>
    <scope>NUCLEOTIDE SEQUENCE [LARGE SCALE GENOMIC DNA]</scope>
    <source>
        <strain evidence="11">cv. Malutang</strain>
    </source>
</reference>
<keyword evidence="5 8" id="KW-1133">Transmembrane helix</keyword>
<evidence type="ECO:0000256" key="2">
    <source>
        <dbReference type="ARBA" id="ARBA00008574"/>
    </source>
</evidence>
<feature type="transmembrane region" description="Helical" evidence="8">
    <location>
        <begin position="6"/>
        <end position="30"/>
    </location>
</feature>
<evidence type="ECO:0000259" key="9">
    <source>
        <dbReference type="Pfam" id="PF01529"/>
    </source>
</evidence>
<evidence type="ECO:0000256" key="4">
    <source>
        <dbReference type="ARBA" id="ARBA00022692"/>
    </source>
</evidence>
<keyword evidence="6 8" id="KW-0472">Membrane</keyword>
<evidence type="ECO:0000256" key="3">
    <source>
        <dbReference type="ARBA" id="ARBA00022679"/>
    </source>
</evidence>
<dbReference type="AlphaFoldDB" id="A0A5C7GXM6"/>
<keyword evidence="4 8" id="KW-0812">Transmembrane</keyword>
<dbReference type="InterPro" id="IPR039859">
    <property type="entry name" value="PFA4/ZDH16/20/ERF2-like"/>
</dbReference>
<evidence type="ECO:0000256" key="1">
    <source>
        <dbReference type="ARBA" id="ARBA00004127"/>
    </source>
</evidence>
<evidence type="ECO:0000256" key="5">
    <source>
        <dbReference type="ARBA" id="ARBA00022989"/>
    </source>
</evidence>
<dbReference type="EMBL" id="VAHF01000012">
    <property type="protein sequence ID" value="TXG49480.1"/>
    <property type="molecule type" value="Genomic_DNA"/>
</dbReference>
<evidence type="ECO:0000313" key="10">
    <source>
        <dbReference type="EMBL" id="TXG49480.1"/>
    </source>
</evidence>
<keyword evidence="11" id="KW-1185">Reference proteome</keyword>
<organism evidence="10 11">
    <name type="scientific">Acer yangbiense</name>
    <dbReference type="NCBI Taxonomy" id="1000413"/>
    <lineage>
        <taxon>Eukaryota</taxon>
        <taxon>Viridiplantae</taxon>
        <taxon>Streptophyta</taxon>
        <taxon>Embryophyta</taxon>
        <taxon>Tracheophyta</taxon>
        <taxon>Spermatophyta</taxon>
        <taxon>Magnoliopsida</taxon>
        <taxon>eudicotyledons</taxon>
        <taxon>Gunneridae</taxon>
        <taxon>Pentapetalae</taxon>
        <taxon>rosids</taxon>
        <taxon>malvids</taxon>
        <taxon>Sapindales</taxon>
        <taxon>Sapindaceae</taxon>
        <taxon>Hippocastanoideae</taxon>
        <taxon>Acereae</taxon>
        <taxon>Acer</taxon>
    </lineage>
</organism>
<dbReference type="GO" id="GO:0019706">
    <property type="term" value="F:protein-cysteine S-palmitoyltransferase activity"/>
    <property type="evidence" value="ECO:0007669"/>
    <property type="project" value="UniProtKB-EC"/>
</dbReference>
<comment type="similarity">
    <text evidence="2 8">Belongs to the DHHC palmitoyltransferase family.</text>
</comment>
<dbReference type="EC" id="2.3.1.225" evidence="8"/>
<comment type="catalytic activity">
    <reaction evidence="8">
        <text>L-cysteinyl-[protein] + hexadecanoyl-CoA = S-hexadecanoyl-L-cysteinyl-[protein] + CoA</text>
        <dbReference type="Rhea" id="RHEA:36683"/>
        <dbReference type="Rhea" id="RHEA-COMP:10131"/>
        <dbReference type="Rhea" id="RHEA-COMP:11032"/>
        <dbReference type="ChEBI" id="CHEBI:29950"/>
        <dbReference type="ChEBI" id="CHEBI:57287"/>
        <dbReference type="ChEBI" id="CHEBI:57379"/>
        <dbReference type="ChEBI" id="CHEBI:74151"/>
        <dbReference type="EC" id="2.3.1.225"/>
    </reaction>
</comment>
<proteinExistence type="inferred from homology"/>
<feature type="transmembrane region" description="Helical" evidence="8">
    <location>
        <begin position="171"/>
        <end position="195"/>
    </location>
</feature>
<evidence type="ECO:0000256" key="6">
    <source>
        <dbReference type="ARBA" id="ARBA00023136"/>
    </source>
</evidence>
<evidence type="ECO:0000256" key="7">
    <source>
        <dbReference type="ARBA" id="ARBA00023315"/>
    </source>
</evidence>
<evidence type="ECO:0000256" key="8">
    <source>
        <dbReference type="RuleBase" id="RU079119"/>
    </source>
</evidence>
<comment type="domain">
    <text evidence="8">The DHHC domain is required for palmitoyltransferase activity.</text>
</comment>
<evidence type="ECO:0000313" key="11">
    <source>
        <dbReference type="Proteomes" id="UP000323000"/>
    </source>
</evidence>
<feature type="transmembrane region" description="Helical" evidence="8">
    <location>
        <begin position="42"/>
        <end position="64"/>
    </location>
</feature>
<dbReference type="Proteomes" id="UP000323000">
    <property type="component" value="Chromosome 12"/>
</dbReference>
<sequence length="271" mass="30861">MNWQRFISIPVFAVLIVASVVYYITVLVFIRDWVGFQTSTGFWNALIFTLLLCLCFFSFFVSVLTDPGHVPASYVPDVEDSLGSDQELKKPAAEVRQCDKCSTYKPPRSHHCKVCRRCVLRMVIIISSALQKNWDFSGRAQLKLLYVSWKFIIHSFNIEFNLDVLLETLSIMKFSVCSGVVMVALSLTLGTLLGWHIYLITRNMTTIEYYEGIRAAWLARKSGQSYQHPFNLSVYKNITLILGPNVLKWFCPTAVGHLKDGIGFPTSRYSS</sequence>
<dbReference type="InterPro" id="IPR001594">
    <property type="entry name" value="Palmitoyltrfase_DHHC"/>
</dbReference>
<dbReference type="PROSITE" id="PS50216">
    <property type="entry name" value="DHHC"/>
    <property type="match status" value="1"/>
</dbReference>
<protein>
    <recommendedName>
        <fullName evidence="8">S-acyltransferase</fullName>
        <ecNumber evidence="8">2.3.1.225</ecNumber>
    </recommendedName>
    <alternativeName>
        <fullName evidence="8">Palmitoyltransferase</fullName>
    </alternativeName>
</protein>
<dbReference type="OrthoDB" id="331948at2759"/>
<comment type="subcellular location">
    <subcellularLocation>
        <location evidence="1">Endomembrane system</location>
        <topology evidence="1">Multi-pass membrane protein</topology>
    </subcellularLocation>
</comment>
<accession>A0A5C7GXM6</accession>
<keyword evidence="7 8" id="KW-0012">Acyltransferase</keyword>
<dbReference type="GO" id="GO:0012505">
    <property type="term" value="C:endomembrane system"/>
    <property type="evidence" value="ECO:0007669"/>
    <property type="project" value="UniProtKB-SubCell"/>
</dbReference>
<dbReference type="Pfam" id="PF01529">
    <property type="entry name" value="DHHC"/>
    <property type="match status" value="1"/>
</dbReference>
<comment type="caution">
    <text evidence="10">The sequence shown here is derived from an EMBL/GenBank/DDBJ whole genome shotgun (WGS) entry which is preliminary data.</text>
</comment>
<gene>
    <name evidence="10" type="ORF">EZV62_025355</name>
</gene>
<name>A0A5C7GXM6_9ROSI</name>
<keyword evidence="3 8" id="KW-0808">Transferase</keyword>
<dbReference type="PANTHER" id="PTHR12246">
    <property type="entry name" value="PALMITOYLTRANSFERASE ZDHHC16"/>
    <property type="match status" value="1"/>
</dbReference>